<dbReference type="FunFam" id="2.60.40.1120:FF:000003">
    <property type="entry name" value="Outer membrane protein Omp121"/>
    <property type="match status" value="1"/>
</dbReference>
<comment type="similarity">
    <text evidence="1">Belongs to the TonB-dependent receptor family.</text>
</comment>
<dbReference type="AlphaFoldDB" id="A0A354M133"/>
<dbReference type="InterPro" id="IPR023996">
    <property type="entry name" value="TonB-dep_OMP_SusC/RagA"/>
</dbReference>
<evidence type="ECO:0000259" key="2">
    <source>
        <dbReference type="Pfam" id="PF07715"/>
    </source>
</evidence>
<dbReference type="Pfam" id="PF13715">
    <property type="entry name" value="CarbopepD_reg_2"/>
    <property type="match status" value="1"/>
</dbReference>
<evidence type="ECO:0000256" key="1">
    <source>
        <dbReference type="PROSITE-ProRule" id="PRU01360"/>
    </source>
</evidence>
<proteinExistence type="inferred from homology"/>
<dbReference type="NCBIfam" id="TIGR04056">
    <property type="entry name" value="OMP_RagA_SusC"/>
    <property type="match status" value="1"/>
</dbReference>
<keyword evidence="1" id="KW-1134">Transmembrane beta strand</keyword>
<dbReference type="SUPFAM" id="SSF56935">
    <property type="entry name" value="Porins"/>
    <property type="match status" value="1"/>
</dbReference>
<keyword evidence="1" id="KW-0813">Transport</keyword>
<gene>
    <name evidence="3" type="ORF">DDY73_04395</name>
</gene>
<reference evidence="3 4" key="1">
    <citation type="journal article" date="2018" name="Nat. Biotechnol.">
        <title>A standardized bacterial taxonomy based on genome phylogeny substantially revises the tree of life.</title>
        <authorList>
            <person name="Parks D.H."/>
            <person name="Chuvochina M."/>
            <person name="Waite D.W."/>
            <person name="Rinke C."/>
            <person name="Skarshewski A."/>
            <person name="Chaumeil P.A."/>
            <person name="Hugenholtz P."/>
        </authorList>
    </citation>
    <scope>NUCLEOTIDE SEQUENCE [LARGE SCALE GENOMIC DNA]</scope>
    <source>
        <strain evidence="3">UBA11482</strain>
    </source>
</reference>
<dbReference type="NCBIfam" id="TIGR04057">
    <property type="entry name" value="SusC_RagA_signa"/>
    <property type="match status" value="1"/>
</dbReference>
<keyword evidence="1" id="KW-0472">Membrane</keyword>
<dbReference type="PROSITE" id="PS52016">
    <property type="entry name" value="TONB_DEPENDENT_REC_3"/>
    <property type="match status" value="1"/>
</dbReference>
<dbReference type="Pfam" id="PF07715">
    <property type="entry name" value="Plug"/>
    <property type="match status" value="1"/>
</dbReference>
<dbReference type="Gene3D" id="2.60.40.1120">
    <property type="entry name" value="Carboxypeptidase-like, regulatory domain"/>
    <property type="match status" value="1"/>
</dbReference>
<accession>A0A354M133</accession>
<comment type="subcellular location">
    <subcellularLocation>
        <location evidence="1">Cell outer membrane</location>
        <topology evidence="1">Multi-pass membrane protein</topology>
    </subcellularLocation>
</comment>
<keyword evidence="1" id="KW-0812">Transmembrane</keyword>
<keyword evidence="1" id="KW-0998">Cell outer membrane</keyword>
<dbReference type="InterPro" id="IPR037066">
    <property type="entry name" value="Plug_dom_sf"/>
</dbReference>
<dbReference type="SUPFAM" id="SSF49464">
    <property type="entry name" value="Carboxypeptidase regulatory domain-like"/>
    <property type="match status" value="1"/>
</dbReference>
<evidence type="ECO:0000313" key="3">
    <source>
        <dbReference type="EMBL" id="HBJ08222.1"/>
    </source>
</evidence>
<comment type="caution">
    <text evidence="3">The sequence shown here is derived from an EMBL/GenBank/DDBJ whole genome shotgun (WGS) entry which is preliminary data.</text>
</comment>
<protein>
    <submittedName>
        <fullName evidence="3">SusC/RagA family TonB-linked outer membrane protein</fullName>
    </submittedName>
</protein>
<dbReference type="Proteomes" id="UP000262954">
    <property type="component" value="Unassembled WGS sequence"/>
</dbReference>
<feature type="domain" description="TonB-dependent receptor plug" evidence="2">
    <location>
        <begin position="198"/>
        <end position="319"/>
    </location>
</feature>
<dbReference type="InterPro" id="IPR012910">
    <property type="entry name" value="Plug_dom"/>
</dbReference>
<organism evidence="3 4">
    <name type="scientific">Coprobacter fastidiosus</name>
    <dbReference type="NCBI Taxonomy" id="1099853"/>
    <lineage>
        <taxon>Bacteria</taxon>
        <taxon>Pseudomonadati</taxon>
        <taxon>Bacteroidota</taxon>
        <taxon>Bacteroidia</taxon>
        <taxon>Bacteroidales</taxon>
        <taxon>Barnesiellaceae</taxon>
        <taxon>Coprobacter</taxon>
    </lineage>
</organism>
<dbReference type="GO" id="GO:0009279">
    <property type="term" value="C:cell outer membrane"/>
    <property type="evidence" value="ECO:0007669"/>
    <property type="project" value="UniProtKB-SubCell"/>
</dbReference>
<dbReference type="InterPro" id="IPR039426">
    <property type="entry name" value="TonB-dep_rcpt-like"/>
</dbReference>
<dbReference type="Gene3D" id="2.170.130.10">
    <property type="entry name" value="TonB-dependent receptor, plug domain"/>
    <property type="match status" value="1"/>
</dbReference>
<dbReference type="InterPro" id="IPR023997">
    <property type="entry name" value="TonB-dep_OMP_SusC/RagA_CS"/>
</dbReference>
<feature type="non-terminal residue" evidence="3">
    <location>
        <position position="564"/>
    </location>
</feature>
<name>A0A354M133_9BACT</name>
<evidence type="ECO:0000313" key="4">
    <source>
        <dbReference type="Proteomes" id="UP000262954"/>
    </source>
</evidence>
<dbReference type="EMBL" id="DNWC01000057">
    <property type="protein sequence ID" value="HBJ08222.1"/>
    <property type="molecule type" value="Genomic_DNA"/>
</dbReference>
<dbReference type="InterPro" id="IPR008969">
    <property type="entry name" value="CarboxyPept-like_regulatory"/>
</dbReference>
<sequence>MILFLFLSTHLTFSQVTLSLKNGTLGNIIQTIKTQTEYKFFYDDELTKLKVGDINEKNIPVKELLNKVLPPIGVTYKIDSQIIYLYTKHKKEQTPVHKDNPQKKIIKGCVTDSSGEPLIGVSVSVKGTTFGTVTDIDGNYTLTVPSGYNDIQFSYVGFKTELHSISSDGNLNISLNEDAQAIDEVVVTALGIKREKKMLGYSIQELKGDELNKTGDPSVTGALQGKVAGIQMNISGTGLNGSTKITIRGNSSLTDNNQPLWVVDGVPFNDNSSSSASLYGGIDRGGASVDINPEDIESISVLKGPNAAALYGSRAGNGVILITTKSGTRKEGFGINYTGSFTWTHVSETLHRQQLYGQGIDDKYTQSTPYSFGAKLDGHEYVAWNGETMPYSNYTDTFDDYFNTGFSQSHNVSLGNVTDKSNYRLSIGSLNSNGLFQGENLKKINIDLKAGTTINKFLSLDSKVSLSKTKAENRPFNGKNGEIYQLLMLPANIRLTDLQKYYTADKMHVNWYGPQEDVLNPYYVNNQLSNLDDRWRAFGYYSMKINFTPWLHATAKYAFDYYRT</sequence>